<keyword evidence="1" id="KW-1133">Transmembrane helix</keyword>
<feature type="transmembrane region" description="Helical" evidence="1">
    <location>
        <begin position="84"/>
        <end position="104"/>
    </location>
</feature>
<evidence type="ECO:0000313" key="2">
    <source>
        <dbReference type="EMBL" id="KAL2721530.1"/>
    </source>
</evidence>
<keyword evidence="1" id="KW-0472">Membrane</keyword>
<reference evidence="2 3" key="1">
    <citation type="journal article" date="2024" name="Ann. Entomol. Soc. Am.">
        <title>Genomic analyses of the southern and eastern yellowjacket wasps (Hymenoptera: Vespidae) reveal evolutionary signatures of social life.</title>
        <authorList>
            <person name="Catto M.A."/>
            <person name="Caine P.B."/>
            <person name="Orr S.E."/>
            <person name="Hunt B.G."/>
            <person name="Goodisman M.A.D."/>
        </authorList>
    </citation>
    <scope>NUCLEOTIDE SEQUENCE [LARGE SCALE GENOMIC DNA]</scope>
    <source>
        <strain evidence="2">232</strain>
        <tissue evidence="2">Head and thorax</tissue>
    </source>
</reference>
<sequence>MKRRSRKFYLKIDETILYVCTFVRIIELSYSKINPSCRDLVAASLTAMAVSPECRTLITEGSMAIHEHISLSYGYMRYLHIKRILRRVCVILCTCLLFQILRISTGDYKMATHFRQSNYRKLKTLKISREDVLIMISIYTFRYESKRRRFRNDKKLDHRIYDLRTYKDDSIVNRVTKEFGASKEDY</sequence>
<dbReference type="Proteomes" id="UP001607303">
    <property type="component" value="Unassembled WGS sequence"/>
</dbReference>
<keyword evidence="3" id="KW-1185">Reference proteome</keyword>
<gene>
    <name evidence="2" type="ORF">V1477_020350</name>
</gene>
<proteinExistence type="predicted"/>
<accession>A0ABD2ALW7</accession>
<keyword evidence="1" id="KW-0812">Transmembrane</keyword>
<comment type="caution">
    <text evidence="2">The sequence shown here is derived from an EMBL/GenBank/DDBJ whole genome shotgun (WGS) entry which is preliminary data.</text>
</comment>
<dbReference type="AlphaFoldDB" id="A0ABD2ALW7"/>
<organism evidence="2 3">
    <name type="scientific">Vespula maculifrons</name>
    <name type="common">Eastern yellow jacket</name>
    <name type="synonym">Wasp</name>
    <dbReference type="NCBI Taxonomy" id="7453"/>
    <lineage>
        <taxon>Eukaryota</taxon>
        <taxon>Metazoa</taxon>
        <taxon>Ecdysozoa</taxon>
        <taxon>Arthropoda</taxon>
        <taxon>Hexapoda</taxon>
        <taxon>Insecta</taxon>
        <taxon>Pterygota</taxon>
        <taxon>Neoptera</taxon>
        <taxon>Endopterygota</taxon>
        <taxon>Hymenoptera</taxon>
        <taxon>Apocrita</taxon>
        <taxon>Aculeata</taxon>
        <taxon>Vespoidea</taxon>
        <taxon>Vespidae</taxon>
        <taxon>Vespinae</taxon>
        <taxon>Vespula</taxon>
    </lineage>
</organism>
<protein>
    <submittedName>
        <fullName evidence="2">Uncharacterized protein</fullName>
    </submittedName>
</protein>
<dbReference type="EMBL" id="JAYRBN010000116">
    <property type="protein sequence ID" value="KAL2721530.1"/>
    <property type="molecule type" value="Genomic_DNA"/>
</dbReference>
<evidence type="ECO:0000313" key="3">
    <source>
        <dbReference type="Proteomes" id="UP001607303"/>
    </source>
</evidence>
<name>A0ABD2ALW7_VESMC</name>
<evidence type="ECO:0000256" key="1">
    <source>
        <dbReference type="SAM" id="Phobius"/>
    </source>
</evidence>